<gene>
    <name evidence="2" type="ORF">DPMN_170869</name>
</gene>
<feature type="compositionally biased region" description="Polar residues" evidence="1">
    <location>
        <begin position="52"/>
        <end position="68"/>
    </location>
</feature>
<reference evidence="2" key="2">
    <citation type="submission" date="2020-11" db="EMBL/GenBank/DDBJ databases">
        <authorList>
            <person name="McCartney M.A."/>
            <person name="Auch B."/>
            <person name="Kono T."/>
            <person name="Mallez S."/>
            <person name="Becker A."/>
            <person name="Gohl D.M."/>
            <person name="Silverstein K.A.T."/>
            <person name="Koren S."/>
            <person name="Bechman K.B."/>
            <person name="Herman A."/>
            <person name="Abrahante J.E."/>
            <person name="Garbe J."/>
        </authorList>
    </citation>
    <scope>NUCLEOTIDE SEQUENCE</scope>
    <source>
        <strain evidence="2">Duluth1</strain>
        <tissue evidence="2">Whole animal</tissue>
    </source>
</reference>
<organism evidence="2 3">
    <name type="scientific">Dreissena polymorpha</name>
    <name type="common">Zebra mussel</name>
    <name type="synonym">Mytilus polymorpha</name>
    <dbReference type="NCBI Taxonomy" id="45954"/>
    <lineage>
        <taxon>Eukaryota</taxon>
        <taxon>Metazoa</taxon>
        <taxon>Spiralia</taxon>
        <taxon>Lophotrochozoa</taxon>
        <taxon>Mollusca</taxon>
        <taxon>Bivalvia</taxon>
        <taxon>Autobranchia</taxon>
        <taxon>Heteroconchia</taxon>
        <taxon>Euheterodonta</taxon>
        <taxon>Imparidentia</taxon>
        <taxon>Neoheterodontei</taxon>
        <taxon>Myida</taxon>
        <taxon>Dreissenoidea</taxon>
        <taxon>Dreissenidae</taxon>
        <taxon>Dreissena</taxon>
    </lineage>
</organism>
<dbReference type="AlphaFoldDB" id="A0A9D4IBX4"/>
<feature type="region of interest" description="Disordered" evidence="1">
    <location>
        <begin position="44"/>
        <end position="68"/>
    </location>
</feature>
<proteinExistence type="predicted"/>
<comment type="caution">
    <text evidence="2">The sequence shown here is derived from an EMBL/GenBank/DDBJ whole genome shotgun (WGS) entry which is preliminary data.</text>
</comment>
<name>A0A9D4IBX4_DREPO</name>
<feature type="region of interest" description="Disordered" evidence="1">
    <location>
        <begin position="87"/>
        <end position="128"/>
    </location>
</feature>
<dbReference type="EMBL" id="JAIWYP010000009">
    <property type="protein sequence ID" value="KAH3769596.1"/>
    <property type="molecule type" value="Genomic_DNA"/>
</dbReference>
<keyword evidence="3" id="KW-1185">Reference proteome</keyword>
<evidence type="ECO:0000313" key="3">
    <source>
        <dbReference type="Proteomes" id="UP000828390"/>
    </source>
</evidence>
<reference evidence="2" key="1">
    <citation type="journal article" date="2019" name="bioRxiv">
        <title>The Genome of the Zebra Mussel, Dreissena polymorpha: A Resource for Invasive Species Research.</title>
        <authorList>
            <person name="McCartney M.A."/>
            <person name="Auch B."/>
            <person name="Kono T."/>
            <person name="Mallez S."/>
            <person name="Zhang Y."/>
            <person name="Obille A."/>
            <person name="Becker A."/>
            <person name="Abrahante J.E."/>
            <person name="Garbe J."/>
            <person name="Badalamenti J.P."/>
            <person name="Herman A."/>
            <person name="Mangelson H."/>
            <person name="Liachko I."/>
            <person name="Sullivan S."/>
            <person name="Sone E.D."/>
            <person name="Koren S."/>
            <person name="Silverstein K.A.T."/>
            <person name="Beckman K.B."/>
            <person name="Gohl D.M."/>
        </authorList>
    </citation>
    <scope>NUCLEOTIDE SEQUENCE</scope>
    <source>
        <strain evidence="2">Duluth1</strain>
        <tissue evidence="2">Whole animal</tissue>
    </source>
</reference>
<feature type="compositionally biased region" description="Basic and acidic residues" evidence="1">
    <location>
        <begin position="94"/>
        <end position="103"/>
    </location>
</feature>
<evidence type="ECO:0000313" key="2">
    <source>
        <dbReference type="EMBL" id="KAH3769596.1"/>
    </source>
</evidence>
<protein>
    <submittedName>
        <fullName evidence="2">Uncharacterized protein</fullName>
    </submittedName>
</protein>
<accession>A0A9D4IBX4</accession>
<dbReference type="Proteomes" id="UP000828390">
    <property type="component" value="Unassembled WGS sequence"/>
</dbReference>
<evidence type="ECO:0000256" key="1">
    <source>
        <dbReference type="SAM" id="MobiDB-lite"/>
    </source>
</evidence>
<sequence>MEDCKTDNNLKERFWRGLNSEQLKSATRILYESSDSFEKLKRKTRLEEEENNPVNASEKTLVNQQPTDSRLKVLDEMLERLKTIEAKMSNMKKRNLEGKREYESYEATKSSDQERRQNRHTNGGRYYR</sequence>